<dbReference type="InterPro" id="IPR036388">
    <property type="entry name" value="WH-like_DNA-bd_sf"/>
</dbReference>
<dbReference type="InterPro" id="IPR007627">
    <property type="entry name" value="RNA_pol_sigma70_r2"/>
</dbReference>
<dbReference type="CDD" id="cd06171">
    <property type="entry name" value="Sigma70_r4"/>
    <property type="match status" value="1"/>
</dbReference>
<proteinExistence type="inferred from homology"/>
<dbReference type="InterPro" id="IPR013324">
    <property type="entry name" value="RNA_pol_sigma_r3/r4-like"/>
</dbReference>
<dbReference type="SUPFAM" id="SSF88946">
    <property type="entry name" value="Sigma2 domain of RNA polymerase sigma factors"/>
    <property type="match status" value="1"/>
</dbReference>
<keyword evidence="4" id="KW-0238">DNA-binding</keyword>
<keyword evidence="2" id="KW-0805">Transcription regulation</keyword>
<gene>
    <name evidence="8" type="ORF">ACFQ41_01180</name>
</gene>
<keyword evidence="3" id="KW-0731">Sigma factor</keyword>
<organism evidence="8 9">
    <name type="scientific">Lacticaseibacillus suilingensis</name>
    <dbReference type="NCBI Taxonomy" id="2799577"/>
    <lineage>
        <taxon>Bacteria</taxon>
        <taxon>Bacillati</taxon>
        <taxon>Bacillota</taxon>
        <taxon>Bacilli</taxon>
        <taxon>Lactobacillales</taxon>
        <taxon>Lactobacillaceae</taxon>
        <taxon>Lacticaseibacillus</taxon>
    </lineage>
</organism>
<feature type="domain" description="RNA polymerase sigma-70 region 2" evidence="6">
    <location>
        <begin position="21"/>
        <end position="89"/>
    </location>
</feature>
<evidence type="ECO:0000256" key="3">
    <source>
        <dbReference type="ARBA" id="ARBA00023082"/>
    </source>
</evidence>
<reference evidence="9" key="1">
    <citation type="journal article" date="2019" name="Int. J. Syst. Evol. Microbiol.">
        <title>The Global Catalogue of Microorganisms (GCM) 10K type strain sequencing project: providing services to taxonomists for standard genome sequencing and annotation.</title>
        <authorList>
            <consortium name="The Broad Institute Genomics Platform"/>
            <consortium name="The Broad Institute Genome Sequencing Center for Infectious Disease"/>
            <person name="Wu L."/>
            <person name="Ma J."/>
        </authorList>
    </citation>
    <scope>NUCLEOTIDE SEQUENCE [LARGE SCALE GENOMIC DNA]</scope>
    <source>
        <strain evidence="9">CCM 9110</strain>
    </source>
</reference>
<dbReference type="InterPro" id="IPR014284">
    <property type="entry name" value="RNA_pol_sigma-70_dom"/>
</dbReference>
<protein>
    <submittedName>
        <fullName evidence="8">Sigma-70 family RNA polymerase sigma factor</fullName>
    </submittedName>
</protein>
<evidence type="ECO:0000256" key="2">
    <source>
        <dbReference type="ARBA" id="ARBA00023015"/>
    </source>
</evidence>
<dbReference type="InterPro" id="IPR039425">
    <property type="entry name" value="RNA_pol_sigma-70-like"/>
</dbReference>
<dbReference type="PANTHER" id="PTHR43133:SF8">
    <property type="entry name" value="RNA POLYMERASE SIGMA FACTOR HI_1459-RELATED"/>
    <property type="match status" value="1"/>
</dbReference>
<evidence type="ECO:0000256" key="1">
    <source>
        <dbReference type="ARBA" id="ARBA00010641"/>
    </source>
</evidence>
<dbReference type="Gene3D" id="1.10.10.10">
    <property type="entry name" value="Winged helix-like DNA-binding domain superfamily/Winged helix DNA-binding domain"/>
    <property type="match status" value="1"/>
</dbReference>
<keyword evidence="5" id="KW-0804">Transcription</keyword>
<feature type="domain" description="RNA polymerase sigma factor 70 region 4 type 2" evidence="7">
    <location>
        <begin position="112"/>
        <end position="164"/>
    </location>
</feature>
<evidence type="ECO:0000259" key="7">
    <source>
        <dbReference type="Pfam" id="PF08281"/>
    </source>
</evidence>
<evidence type="ECO:0000313" key="9">
    <source>
        <dbReference type="Proteomes" id="UP001597199"/>
    </source>
</evidence>
<evidence type="ECO:0000259" key="6">
    <source>
        <dbReference type="Pfam" id="PF04542"/>
    </source>
</evidence>
<dbReference type="Gene3D" id="1.10.1740.10">
    <property type="match status" value="1"/>
</dbReference>
<dbReference type="Proteomes" id="UP001597199">
    <property type="component" value="Unassembled WGS sequence"/>
</dbReference>
<name>A0ABW4BCE9_9LACO</name>
<dbReference type="RefSeq" id="WP_204119036.1">
    <property type="nucleotide sequence ID" value="NZ_BOLV01000010.1"/>
</dbReference>
<dbReference type="Pfam" id="PF08281">
    <property type="entry name" value="Sigma70_r4_2"/>
    <property type="match status" value="1"/>
</dbReference>
<comment type="similarity">
    <text evidence="1">Belongs to the sigma-70 factor family. ECF subfamily.</text>
</comment>
<comment type="caution">
    <text evidence="8">The sequence shown here is derived from an EMBL/GenBank/DDBJ whole genome shotgun (WGS) entry which is preliminary data.</text>
</comment>
<keyword evidence="9" id="KW-1185">Reference proteome</keyword>
<evidence type="ECO:0000256" key="5">
    <source>
        <dbReference type="ARBA" id="ARBA00023163"/>
    </source>
</evidence>
<dbReference type="InterPro" id="IPR013249">
    <property type="entry name" value="RNA_pol_sigma70_r4_t2"/>
</dbReference>
<accession>A0ABW4BCE9</accession>
<sequence length="175" mass="20063">MDDEALIAKLKARDDDALLALVEAYGRLIRQVVWHQLLTAYARGFTDDVENRVYYKVWTRIDQFDQTKGSFRNWLSAIAKNQAIDYARGLAATFATLDLDSVTVAAPTAKQQDLEALFAVLSQLEQQVFRLYFIQTLTVEEIAKQLHLKRDAVYQHLSRGRKKLRQGGMNHADFN</sequence>
<evidence type="ECO:0000313" key="8">
    <source>
        <dbReference type="EMBL" id="MFD1397916.1"/>
    </source>
</evidence>
<dbReference type="EMBL" id="JBHTOA010000011">
    <property type="protein sequence ID" value="MFD1397916.1"/>
    <property type="molecule type" value="Genomic_DNA"/>
</dbReference>
<dbReference type="SUPFAM" id="SSF88659">
    <property type="entry name" value="Sigma3 and sigma4 domains of RNA polymerase sigma factors"/>
    <property type="match status" value="1"/>
</dbReference>
<dbReference type="InterPro" id="IPR013325">
    <property type="entry name" value="RNA_pol_sigma_r2"/>
</dbReference>
<dbReference type="PANTHER" id="PTHR43133">
    <property type="entry name" value="RNA POLYMERASE ECF-TYPE SIGMA FACTO"/>
    <property type="match status" value="1"/>
</dbReference>
<evidence type="ECO:0000256" key="4">
    <source>
        <dbReference type="ARBA" id="ARBA00023125"/>
    </source>
</evidence>
<dbReference type="NCBIfam" id="TIGR02937">
    <property type="entry name" value="sigma70-ECF"/>
    <property type="match status" value="1"/>
</dbReference>
<dbReference type="Pfam" id="PF04542">
    <property type="entry name" value="Sigma70_r2"/>
    <property type="match status" value="1"/>
</dbReference>